<dbReference type="KEGG" id="ssan:NX02_28880"/>
<evidence type="ECO:0000313" key="5">
    <source>
        <dbReference type="Proteomes" id="UP000018851"/>
    </source>
</evidence>
<protein>
    <recommendedName>
        <fullName evidence="3">BD-FAE-like domain-containing protein</fullName>
    </recommendedName>
</protein>
<dbReference type="InterPro" id="IPR050300">
    <property type="entry name" value="GDXG_lipolytic_enzyme"/>
</dbReference>
<organism evidence="4 5">
    <name type="scientific">Sphingomonas sanxanigenens DSM 19645 = NX02</name>
    <dbReference type="NCBI Taxonomy" id="1123269"/>
    <lineage>
        <taxon>Bacteria</taxon>
        <taxon>Pseudomonadati</taxon>
        <taxon>Pseudomonadota</taxon>
        <taxon>Alphaproteobacteria</taxon>
        <taxon>Sphingomonadales</taxon>
        <taxon>Sphingomonadaceae</taxon>
        <taxon>Sphingomonas</taxon>
    </lineage>
</organism>
<dbReference type="GO" id="GO:0016787">
    <property type="term" value="F:hydrolase activity"/>
    <property type="evidence" value="ECO:0007669"/>
    <property type="project" value="UniProtKB-KW"/>
</dbReference>
<evidence type="ECO:0000256" key="1">
    <source>
        <dbReference type="ARBA" id="ARBA00022801"/>
    </source>
</evidence>
<dbReference type="HOGENOM" id="CLU_012494_10_1_5"/>
<proteinExistence type="predicted"/>
<dbReference type="EMBL" id="CP006644">
    <property type="protein sequence ID" value="AHE57345.1"/>
    <property type="molecule type" value="Genomic_DNA"/>
</dbReference>
<name>W0ANN3_9SPHN</name>
<dbReference type="RefSeq" id="WP_025295436.1">
    <property type="nucleotide sequence ID" value="NZ_CP006644.1"/>
</dbReference>
<dbReference type="Gene3D" id="3.40.50.1820">
    <property type="entry name" value="alpha/beta hydrolase"/>
    <property type="match status" value="1"/>
</dbReference>
<dbReference type="InterPro" id="IPR029058">
    <property type="entry name" value="AB_hydrolase_fold"/>
</dbReference>
<feature type="signal peptide" evidence="2">
    <location>
        <begin position="1"/>
        <end position="20"/>
    </location>
</feature>
<dbReference type="eggNOG" id="COG0657">
    <property type="taxonomic scope" value="Bacteria"/>
</dbReference>
<keyword evidence="5" id="KW-1185">Reference proteome</keyword>
<dbReference type="AlphaFoldDB" id="W0ANN3"/>
<dbReference type="InterPro" id="IPR049492">
    <property type="entry name" value="BD-FAE-like_dom"/>
</dbReference>
<reference evidence="4 5" key="1">
    <citation type="submission" date="2013-07" db="EMBL/GenBank/DDBJ databases">
        <title>Completed genome of Sphingomonas sanxanigenens NX02.</title>
        <authorList>
            <person name="Ma T."/>
            <person name="Huang H."/>
            <person name="Wu M."/>
            <person name="Li X."/>
            <person name="Li G."/>
        </authorList>
    </citation>
    <scope>NUCLEOTIDE SEQUENCE [LARGE SCALE GENOMIC DNA]</scope>
    <source>
        <strain evidence="4 5">NX02</strain>
    </source>
</reference>
<dbReference type="Proteomes" id="UP000018851">
    <property type="component" value="Chromosome"/>
</dbReference>
<keyword evidence="1" id="KW-0378">Hydrolase</keyword>
<feature type="domain" description="BD-FAE-like" evidence="3">
    <location>
        <begin position="59"/>
        <end position="230"/>
    </location>
</feature>
<evidence type="ECO:0000256" key="2">
    <source>
        <dbReference type="SAM" id="SignalP"/>
    </source>
</evidence>
<evidence type="ECO:0000313" key="4">
    <source>
        <dbReference type="EMBL" id="AHE57345.1"/>
    </source>
</evidence>
<feature type="chain" id="PRO_5004786493" description="BD-FAE-like domain-containing protein" evidence="2">
    <location>
        <begin position="21"/>
        <end position="304"/>
    </location>
</feature>
<accession>W0ANN3</accession>
<sequence>MRTAHLLMMIAAMTAPFSTASSAPAIPAALMGWPDLLDRPKPMPSRTIAYGGDALQIVDLWLPAGKAPHPVVLMIHGGCWQTDVADRSIMNWIADDLAKRGIAVWNVEYRGIDRPGGGYPGTFEDVAAAADLLARDGPGLGLATDRAVVIGHSAGGHLALWLAARPALPATSPFHAEAPFRARTAISQGGIPDLKMIAGLPDHGCGTEGAVAMAGTASPARTDIYADTSPPAMPASGIAEVQINGDRDTIAPPAFAADYAARRKAKGQHVRSVTVAGTGHVELIAPDSRAWAEQVKIITAALAR</sequence>
<dbReference type="PATRIC" id="fig|1123269.5.peg.5665"/>
<gene>
    <name evidence="4" type="ORF">NX02_28880</name>
</gene>
<dbReference type="Pfam" id="PF20434">
    <property type="entry name" value="BD-FAE"/>
    <property type="match status" value="1"/>
</dbReference>
<keyword evidence="2" id="KW-0732">Signal</keyword>
<dbReference type="PANTHER" id="PTHR48081">
    <property type="entry name" value="AB HYDROLASE SUPERFAMILY PROTEIN C4A8.06C"/>
    <property type="match status" value="1"/>
</dbReference>
<dbReference type="STRING" id="1123269.NX02_28880"/>
<evidence type="ECO:0000259" key="3">
    <source>
        <dbReference type="Pfam" id="PF20434"/>
    </source>
</evidence>
<dbReference type="SUPFAM" id="SSF53474">
    <property type="entry name" value="alpha/beta-Hydrolases"/>
    <property type="match status" value="1"/>
</dbReference>